<evidence type="ECO:0000256" key="1">
    <source>
        <dbReference type="SAM" id="MobiDB-lite"/>
    </source>
</evidence>
<name>A0A2N8UC14_9BASI</name>
<dbReference type="EMBL" id="LT795057">
    <property type="protein sequence ID" value="SJX62252.1"/>
    <property type="molecule type" value="Genomic_DNA"/>
</dbReference>
<proteinExistence type="predicted"/>
<gene>
    <name evidence="2" type="ORF">SRS1_13098</name>
</gene>
<dbReference type="Proteomes" id="UP000239563">
    <property type="component" value="Chromosome IV"/>
</dbReference>
<feature type="region of interest" description="Disordered" evidence="1">
    <location>
        <begin position="1"/>
        <end position="24"/>
    </location>
</feature>
<accession>A0A2N8UC14</accession>
<protein>
    <submittedName>
        <fullName evidence="2">Uncharacterized protein</fullName>
    </submittedName>
</protein>
<dbReference type="AlphaFoldDB" id="A0A2N8UC14"/>
<sequence>MRLKAQQKLQDQAATSSPASNPTSIVAIDVEEDEEDLGSLTLGRSKRQAALKRPATYSIDPLDDSSRLKRHPNKLPSLVAKYAAVPVSKAKGIDSLLRDQQRRSKRGIDADGFSRAEAIARSMEQERLGRMGIACCDDSDSDDRRAGPSRHSRSPKLDSSRASRAQASAFASARNINGKEPQLTVKALSPTIPSFLWSSQSEAADSDDDASDEADSRTAKHRLAASLAAVGADEDEKQLALDILQADMGEGKGDAMQKSKGHITFYRKGKVLAPTTTFFCPLPSVTKSTPQDTNPSPTAPAPATVAAAAAAADAPPVSDELEWNTLARHILLAGFLPPSLDLDKRQIRRILVWLSISFVLEQDAMQSRLISTLFQSLVFDSAKSHYHRHLESAIPKALTDVVKHVPHILYRLGMDDDVFEQCFPDNSKVTDVPLFTVAQRKPTSSQSQAQQEGTSRSSPSAEFSEFKVYLTQAERDEALISLARMLDMIACVRNPTLVADNLTVLAGYIASMAVACAATTSFSLANQAGAAFTSILRAAARAGGETLRTLQEHVCRRTLSALGTDAVAVRARLVAVFPGDGSEVGAVRRWLAWCALTEHVAPTQALAASPVGSDAVPSSDPFADEVEEVQPQPADANETAHWRRTAFDALTLDLDLLIAAVDAGDARSPFYIAPLVVNSGKDAAAGAEKHEQTHERARAHAPLERSTNFEALLAGTQLLAHTLRDLPVHMCTFHHPTSNRKPPRALRLALAPYSAHHAQLDAKRTAALHTLVQRLAHVNSRIRDNRANVILQTLAKDALHRTALAVEYQLGVYGAPGAVGGSFFQ</sequence>
<evidence type="ECO:0000313" key="2">
    <source>
        <dbReference type="EMBL" id="SJX62252.1"/>
    </source>
</evidence>
<feature type="compositionally biased region" description="Polar residues" evidence="1">
    <location>
        <begin position="441"/>
        <end position="459"/>
    </location>
</feature>
<reference evidence="2 3" key="1">
    <citation type="submission" date="2017-02" db="EMBL/GenBank/DDBJ databases">
        <authorList>
            <person name="Peterson S.W."/>
        </authorList>
    </citation>
    <scope>NUCLEOTIDE SEQUENCE [LARGE SCALE GENOMIC DNA]</scope>
    <source>
        <strain evidence="2 3">SRS1_H2-8</strain>
    </source>
</reference>
<organism evidence="2 3">
    <name type="scientific">Sporisorium reilianum f. sp. reilianum</name>
    <dbReference type="NCBI Taxonomy" id="72559"/>
    <lineage>
        <taxon>Eukaryota</taxon>
        <taxon>Fungi</taxon>
        <taxon>Dikarya</taxon>
        <taxon>Basidiomycota</taxon>
        <taxon>Ustilaginomycotina</taxon>
        <taxon>Ustilaginomycetes</taxon>
        <taxon>Ustilaginales</taxon>
        <taxon>Ustilaginaceae</taxon>
        <taxon>Sporisorium</taxon>
    </lineage>
</organism>
<feature type="region of interest" description="Disordered" evidence="1">
    <location>
        <begin position="130"/>
        <end position="176"/>
    </location>
</feature>
<feature type="compositionally biased region" description="Low complexity" evidence="1">
    <location>
        <begin position="162"/>
        <end position="174"/>
    </location>
</feature>
<feature type="region of interest" description="Disordered" evidence="1">
    <location>
        <begin position="440"/>
        <end position="459"/>
    </location>
</feature>
<evidence type="ECO:0000313" key="3">
    <source>
        <dbReference type="Proteomes" id="UP000239563"/>
    </source>
</evidence>